<gene>
    <name evidence="2" type="ORF">HMPREF9081_0579</name>
</gene>
<reference evidence="2 3" key="1">
    <citation type="submission" date="2011-04" db="EMBL/GenBank/DDBJ databases">
        <authorList>
            <person name="Muzny D."/>
            <person name="Qin X."/>
            <person name="Deng J."/>
            <person name="Jiang H."/>
            <person name="Liu Y."/>
            <person name="Qu J."/>
            <person name="Song X.-Z."/>
            <person name="Zhang L."/>
            <person name="Thornton R."/>
            <person name="Coyle M."/>
            <person name="Francisco L."/>
            <person name="Jackson L."/>
            <person name="Javaid M."/>
            <person name="Korchina V."/>
            <person name="Kovar C."/>
            <person name="Mata R."/>
            <person name="Mathew T."/>
            <person name="Ngo R."/>
            <person name="Nguyen L."/>
            <person name="Nguyen N."/>
            <person name="Okwuonu G."/>
            <person name="Ongeri F."/>
            <person name="Pham C."/>
            <person name="Simmons D."/>
            <person name="Wilczek-Boney K."/>
            <person name="Hale W."/>
            <person name="Jakkamsetti A."/>
            <person name="Pham P."/>
            <person name="Ruth R."/>
            <person name="San Lucas F."/>
            <person name="Warren J."/>
            <person name="Zhang J."/>
            <person name="Zhao Z."/>
            <person name="Zhou C."/>
            <person name="Zhu D."/>
            <person name="Lee S."/>
            <person name="Bess C."/>
            <person name="Blankenburg K."/>
            <person name="Forbes L."/>
            <person name="Fu Q."/>
            <person name="Gubbala S."/>
            <person name="Hirani K."/>
            <person name="Jayaseelan J.C."/>
            <person name="Lara F."/>
            <person name="Munidasa M."/>
            <person name="Palculict T."/>
            <person name="Patil S."/>
            <person name="Pu L.-L."/>
            <person name="Saada N."/>
            <person name="Tang L."/>
            <person name="Weissenberger G."/>
            <person name="Zhu Y."/>
            <person name="Hemphill L."/>
            <person name="Shang Y."/>
            <person name="Youmans B."/>
            <person name="Ayvaz T."/>
            <person name="Ross M."/>
            <person name="Santibanez J."/>
            <person name="Aqrawi P."/>
            <person name="Gross S."/>
            <person name="Joshi V."/>
            <person name="Fowler G."/>
            <person name="Nazareth L."/>
            <person name="Reid J."/>
            <person name="Worley K."/>
            <person name="Petrosino J."/>
            <person name="Highlander S."/>
            <person name="Gibbs R."/>
        </authorList>
    </citation>
    <scope>NUCLEOTIDE SEQUENCE [LARGE SCALE GENOMIC DNA]</scope>
    <source>
        <strain evidence="2 3">DSM 2778</strain>
    </source>
</reference>
<protein>
    <submittedName>
        <fullName evidence="2">Uncharacterized protein</fullName>
    </submittedName>
</protein>
<dbReference type="EMBL" id="AFHQ01000021">
    <property type="protein sequence ID" value="EGK61309.1"/>
    <property type="molecule type" value="Genomic_DNA"/>
</dbReference>
<keyword evidence="3" id="KW-1185">Reference proteome</keyword>
<feature type="region of interest" description="Disordered" evidence="1">
    <location>
        <begin position="1"/>
        <end position="27"/>
    </location>
</feature>
<dbReference type="AlphaFoldDB" id="F5RJZ4"/>
<dbReference type="Proteomes" id="UP000004067">
    <property type="component" value="Unassembled WGS sequence"/>
</dbReference>
<accession>F5RJZ4</accession>
<proteinExistence type="predicted"/>
<feature type="compositionally biased region" description="Basic and acidic residues" evidence="1">
    <location>
        <begin position="12"/>
        <end position="27"/>
    </location>
</feature>
<organism evidence="2 3">
    <name type="scientific">Centipeda periodontii DSM 2778</name>
    <dbReference type="NCBI Taxonomy" id="888060"/>
    <lineage>
        <taxon>Bacteria</taxon>
        <taxon>Bacillati</taxon>
        <taxon>Bacillota</taxon>
        <taxon>Negativicutes</taxon>
        <taxon>Selenomonadales</taxon>
        <taxon>Selenomonadaceae</taxon>
        <taxon>Centipeda</taxon>
    </lineage>
</organism>
<evidence type="ECO:0000313" key="3">
    <source>
        <dbReference type="Proteomes" id="UP000004067"/>
    </source>
</evidence>
<sequence>MSLNPPIRKNNRKEAVPRTQRHDEQPSRIRRTLPMFCTRKHHTACTQQFCRLLFKGGSSTSKREGSDISIETLCASWSAPQRRRNIIGTALPLDIFARKRGGNDFCFPSIHI</sequence>
<name>F5RJZ4_9FIRM</name>
<dbReference type="HOGENOM" id="CLU_2141399_0_0_9"/>
<evidence type="ECO:0000313" key="2">
    <source>
        <dbReference type="EMBL" id="EGK61309.1"/>
    </source>
</evidence>
<comment type="caution">
    <text evidence="2">The sequence shown here is derived from an EMBL/GenBank/DDBJ whole genome shotgun (WGS) entry which is preliminary data.</text>
</comment>
<evidence type="ECO:0000256" key="1">
    <source>
        <dbReference type="SAM" id="MobiDB-lite"/>
    </source>
</evidence>